<comment type="catalytic activity">
    <reaction evidence="13 15">
        <text>riboflavin + ATP = FMN + ADP + H(+)</text>
        <dbReference type="Rhea" id="RHEA:14357"/>
        <dbReference type="ChEBI" id="CHEBI:15378"/>
        <dbReference type="ChEBI" id="CHEBI:30616"/>
        <dbReference type="ChEBI" id="CHEBI:57986"/>
        <dbReference type="ChEBI" id="CHEBI:58210"/>
        <dbReference type="ChEBI" id="CHEBI:456216"/>
        <dbReference type="EC" id="2.7.1.26"/>
    </reaction>
</comment>
<dbReference type="InterPro" id="IPR023468">
    <property type="entry name" value="Riboflavin_kinase"/>
</dbReference>
<keyword evidence="12" id="KW-0511">Multifunctional enzyme</keyword>
<dbReference type="Pfam" id="PF06574">
    <property type="entry name" value="FAD_syn"/>
    <property type="match status" value="1"/>
</dbReference>
<dbReference type="Gene3D" id="3.40.50.620">
    <property type="entry name" value="HUPs"/>
    <property type="match status" value="1"/>
</dbReference>
<dbReference type="SMART" id="SM00904">
    <property type="entry name" value="Flavokinase"/>
    <property type="match status" value="1"/>
</dbReference>
<evidence type="ECO:0000256" key="4">
    <source>
        <dbReference type="ARBA" id="ARBA00022630"/>
    </source>
</evidence>
<keyword evidence="9 15" id="KW-0418">Kinase</keyword>
<gene>
    <name evidence="17" type="ORF">EDC19_0345</name>
</gene>
<dbReference type="GO" id="GO:0006747">
    <property type="term" value="P:FAD biosynthetic process"/>
    <property type="evidence" value="ECO:0007669"/>
    <property type="project" value="UniProtKB-UniRule"/>
</dbReference>
<evidence type="ECO:0000256" key="13">
    <source>
        <dbReference type="ARBA" id="ARBA00047880"/>
    </source>
</evidence>
<dbReference type="OrthoDB" id="9803667at2"/>
<protein>
    <recommendedName>
        <fullName evidence="15">Riboflavin biosynthesis protein</fullName>
    </recommendedName>
    <domain>
        <recommendedName>
            <fullName evidence="15">Riboflavin kinase</fullName>
            <ecNumber evidence="15">2.7.1.26</ecNumber>
        </recommendedName>
        <alternativeName>
            <fullName evidence="15">Flavokinase</fullName>
        </alternativeName>
    </domain>
    <domain>
        <recommendedName>
            <fullName evidence="15">FMN adenylyltransferase</fullName>
            <ecNumber evidence="15">2.7.7.2</ecNumber>
        </recommendedName>
        <alternativeName>
            <fullName evidence="15">FAD pyrophosphorylase</fullName>
        </alternativeName>
        <alternativeName>
            <fullName evidence="15">FAD synthase</fullName>
        </alternativeName>
    </domain>
</protein>
<feature type="domain" description="Riboflavin kinase" evidence="16">
    <location>
        <begin position="180"/>
        <end position="304"/>
    </location>
</feature>
<dbReference type="GO" id="GO:0005524">
    <property type="term" value="F:ATP binding"/>
    <property type="evidence" value="ECO:0007669"/>
    <property type="project" value="UniProtKB-UniRule"/>
</dbReference>
<proteinExistence type="inferred from homology"/>
<dbReference type="UniPathway" id="UPA00277">
    <property type="reaction ID" value="UER00407"/>
</dbReference>
<keyword evidence="8 15" id="KW-0547">Nucleotide-binding</keyword>
<dbReference type="PANTHER" id="PTHR22749">
    <property type="entry name" value="RIBOFLAVIN KINASE/FMN ADENYLYLTRANSFERASE"/>
    <property type="match status" value="1"/>
</dbReference>
<keyword evidence="6 15" id="KW-0808">Transferase</keyword>
<evidence type="ECO:0000256" key="8">
    <source>
        <dbReference type="ARBA" id="ARBA00022741"/>
    </source>
</evidence>
<keyword evidence="7 15" id="KW-0548">Nucleotidyltransferase</keyword>
<evidence type="ECO:0000256" key="3">
    <source>
        <dbReference type="ARBA" id="ARBA00005201"/>
    </source>
</evidence>
<dbReference type="NCBIfam" id="NF004162">
    <property type="entry name" value="PRK05627.1-5"/>
    <property type="match status" value="1"/>
</dbReference>
<dbReference type="InterPro" id="IPR002606">
    <property type="entry name" value="Riboflavin_kinase_bac"/>
</dbReference>
<evidence type="ECO:0000313" key="18">
    <source>
        <dbReference type="Proteomes" id="UP000294545"/>
    </source>
</evidence>
<comment type="pathway">
    <text evidence="3 15">Cofactor biosynthesis; FMN biosynthesis; FMN from riboflavin (ATP route): step 1/1.</text>
</comment>
<dbReference type="GO" id="GO:0003919">
    <property type="term" value="F:FMN adenylyltransferase activity"/>
    <property type="evidence" value="ECO:0007669"/>
    <property type="project" value="UniProtKB-UniRule"/>
</dbReference>
<dbReference type="FunFam" id="3.40.50.620:FF:000021">
    <property type="entry name" value="Riboflavin biosynthesis protein"/>
    <property type="match status" value="1"/>
</dbReference>
<dbReference type="InterPro" id="IPR015864">
    <property type="entry name" value="FAD_synthase"/>
</dbReference>
<comment type="caution">
    <text evidence="17">The sequence shown here is derived from an EMBL/GenBank/DDBJ whole genome shotgun (WGS) entry which is preliminary data.</text>
</comment>
<evidence type="ECO:0000313" key="17">
    <source>
        <dbReference type="EMBL" id="TCK97943.1"/>
    </source>
</evidence>
<keyword evidence="18" id="KW-1185">Reference proteome</keyword>
<evidence type="ECO:0000259" key="16">
    <source>
        <dbReference type="SMART" id="SM00904"/>
    </source>
</evidence>
<reference evidence="17 18" key="1">
    <citation type="submission" date="2019-03" db="EMBL/GenBank/DDBJ databases">
        <title>Genomic Encyclopedia of Type Strains, Phase IV (KMG-IV): sequencing the most valuable type-strain genomes for metagenomic binning, comparative biology and taxonomic classification.</title>
        <authorList>
            <person name="Goeker M."/>
        </authorList>
    </citation>
    <scope>NUCLEOTIDE SEQUENCE [LARGE SCALE GENOMIC DNA]</scope>
    <source>
        <strain evidence="17 18">DSM 24176</strain>
    </source>
</reference>
<evidence type="ECO:0000256" key="15">
    <source>
        <dbReference type="PIRNR" id="PIRNR004491"/>
    </source>
</evidence>
<comment type="catalytic activity">
    <reaction evidence="14 15">
        <text>FMN + ATP + H(+) = FAD + diphosphate</text>
        <dbReference type="Rhea" id="RHEA:17237"/>
        <dbReference type="ChEBI" id="CHEBI:15378"/>
        <dbReference type="ChEBI" id="CHEBI:30616"/>
        <dbReference type="ChEBI" id="CHEBI:33019"/>
        <dbReference type="ChEBI" id="CHEBI:57692"/>
        <dbReference type="ChEBI" id="CHEBI:58210"/>
        <dbReference type="EC" id="2.7.7.2"/>
    </reaction>
</comment>
<dbReference type="NCBIfam" id="TIGR00083">
    <property type="entry name" value="ribF"/>
    <property type="match status" value="1"/>
</dbReference>
<dbReference type="EMBL" id="SMGQ01000011">
    <property type="protein sequence ID" value="TCK97943.1"/>
    <property type="molecule type" value="Genomic_DNA"/>
</dbReference>
<dbReference type="InterPro" id="IPR014729">
    <property type="entry name" value="Rossmann-like_a/b/a_fold"/>
</dbReference>
<dbReference type="GO" id="GO:0008531">
    <property type="term" value="F:riboflavin kinase activity"/>
    <property type="evidence" value="ECO:0007669"/>
    <property type="project" value="UniProtKB-UniRule"/>
</dbReference>
<dbReference type="Gene3D" id="2.40.30.30">
    <property type="entry name" value="Riboflavin kinase-like"/>
    <property type="match status" value="1"/>
</dbReference>
<keyword evidence="10 15" id="KW-0274">FAD</keyword>
<dbReference type="InterPro" id="IPR015865">
    <property type="entry name" value="Riboflavin_kinase_bac/euk"/>
</dbReference>
<dbReference type="Pfam" id="PF01687">
    <property type="entry name" value="Flavokinase"/>
    <property type="match status" value="1"/>
</dbReference>
<organism evidence="17 18">
    <name type="scientific">Natranaerovirga hydrolytica</name>
    <dbReference type="NCBI Taxonomy" id="680378"/>
    <lineage>
        <taxon>Bacteria</taxon>
        <taxon>Bacillati</taxon>
        <taxon>Bacillota</taxon>
        <taxon>Clostridia</taxon>
        <taxon>Lachnospirales</taxon>
        <taxon>Natranaerovirgaceae</taxon>
        <taxon>Natranaerovirga</taxon>
    </lineage>
</organism>
<dbReference type="RefSeq" id="WP_132279590.1">
    <property type="nucleotide sequence ID" value="NZ_SMGQ01000011.1"/>
</dbReference>
<comment type="similarity">
    <text evidence="15">Belongs to the ribF family.</text>
</comment>
<evidence type="ECO:0000256" key="1">
    <source>
        <dbReference type="ARBA" id="ARBA00002121"/>
    </source>
</evidence>
<evidence type="ECO:0000256" key="9">
    <source>
        <dbReference type="ARBA" id="ARBA00022777"/>
    </source>
</evidence>
<dbReference type="GO" id="GO:0009231">
    <property type="term" value="P:riboflavin biosynthetic process"/>
    <property type="evidence" value="ECO:0007669"/>
    <property type="project" value="InterPro"/>
</dbReference>
<evidence type="ECO:0000256" key="5">
    <source>
        <dbReference type="ARBA" id="ARBA00022643"/>
    </source>
</evidence>
<keyword evidence="4 15" id="KW-0285">Flavoprotein</keyword>
<dbReference type="CDD" id="cd02064">
    <property type="entry name" value="FAD_synthetase_N"/>
    <property type="match status" value="1"/>
</dbReference>
<dbReference type="SUPFAM" id="SSF52374">
    <property type="entry name" value="Nucleotidylyl transferase"/>
    <property type="match status" value="1"/>
</dbReference>
<dbReference type="Proteomes" id="UP000294545">
    <property type="component" value="Unassembled WGS sequence"/>
</dbReference>
<evidence type="ECO:0000256" key="2">
    <source>
        <dbReference type="ARBA" id="ARBA00004726"/>
    </source>
</evidence>
<evidence type="ECO:0000256" key="14">
    <source>
        <dbReference type="ARBA" id="ARBA00049494"/>
    </source>
</evidence>
<dbReference type="PANTHER" id="PTHR22749:SF6">
    <property type="entry name" value="RIBOFLAVIN KINASE"/>
    <property type="match status" value="1"/>
</dbReference>
<keyword evidence="5 15" id="KW-0288">FMN</keyword>
<dbReference type="UniPathway" id="UPA00276">
    <property type="reaction ID" value="UER00406"/>
</dbReference>
<evidence type="ECO:0000256" key="11">
    <source>
        <dbReference type="ARBA" id="ARBA00022840"/>
    </source>
</evidence>
<dbReference type="EC" id="2.7.7.2" evidence="15"/>
<comment type="function">
    <text evidence="1">Catalyzes the phosphorylation of riboflavin to FMN followed by the adenylation of FMN to FAD.</text>
</comment>
<evidence type="ECO:0000256" key="10">
    <source>
        <dbReference type="ARBA" id="ARBA00022827"/>
    </source>
</evidence>
<comment type="pathway">
    <text evidence="2 15">Cofactor biosynthesis; FAD biosynthesis; FAD from FMN: step 1/1.</text>
</comment>
<accession>A0A4R1N5Q1</accession>
<dbReference type="InterPro" id="IPR023465">
    <property type="entry name" value="Riboflavin_kinase_dom_sf"/>
</dbReference>
<dbReference type="AlphaFoldDB" id="A0A4R1N5Q1"/>
<dbReference type="NCBIfam" id="NF004160">
    <property type="entry name" value="PRK05627.1-3"/>
    <property type="match status" value="1"/>
</dbReference>
<name>A0A4R1N5Q1_9FIRM</name>
<evidence type="ECO:0000256" key="6">
    <source>
        <dbReference type="ARBA" id="ARBA00022679"/>
    </source>
</evidence>
<dbReference type="FunFam" id="2.40.30.30:FF:000003">
    <property type="entry name" value="Riboflavin biosynthesis protein"/>
    <property type="match status" value="1"/>
</dbReference>
<keyword evidence="11 15" id="KW-0067">ATP-binding</keyword>
<dbReference type="EC" id="2.7.1.26" evidence="15"/>
<dbReference type="PIRSF" id="PIRSF004491">
    <property type="entry name" value="FAD_Synth"/>
    <property type="match status" value="1"/>
</dbReference>
<sequence length="308" mass="35184">MKYIADTKDFNLKETAVALGNFDGVHKGHQLLINEIIASKKVGLKATIFTFTPHPKTILYKDSPLELVLSTEERKNKLEDLGVDVLIEYPFNKETMEIDPRTFIEEILIQQLDIRFLVVGSDYRFGYKRQGDVHLLEEYSKQYNYQLKVIQKKKLKNNIISSSFIRELIKEGKVDEASKLLGKPYNIIGEVVQGKKIGRTLGFRTANISVGKEKLLPLNGVYMTQTKINGIWYNSVTNIGVKPTVNGKEKNVETHIFDIDLDLYGHTIEVSILKLIREEEKFGTLGQLKNQIEKDIALTKAYFISNNN</sequence>
<dbReference type="SUPFAM" id="SSF82114">
    <property type="entry name" value="Riboflavin kinase-like"/>
    <property type="match status" value="1"/>
</dbReference>
<dbReference type="GO" id="GO:0009398">
    <property type="term" value="P:FMN biosynthetic process"/>
    <property type="evidence" value="ECO:0007669"/>
    <property type="project" value="UniProtKB-UniRule"/>
</dbReference>
<evidence type="ECO:0000256" key="12">
    <source>
        <dbReference type="ARBA" id="ARBA00023268"/>
    </source>
</evidence>
<evidence type="ECO:0000256" key="7">
    <source>
        <dbReference type="ARBA" id="ARBA00022695"/>
    </source>
</evidence>